<dbReference type="AlphaFoldDB" id="N9DQJ5"/>
<evidence type="ECO:0000313" key="3">
    <source>
        <dbReference type="Proteomes" id="UP000013251"/>
    </source>
</evidence>
<keyword evidence="1" id="KW-0175">Coiled coil</keyword>
<dbReference type="RefSeq" id="WP_005029602.1">
    <property type="nucleotide sequence ID" value="NZ_KB849755.1"/>
</dbReference>
<evidence type="ECO:0000313" key="2">
    <source>
        <dbReference type="EMBL" id="ENW00157.1"/>
    </source>
</evidence>
<dbReference type="EMBL" id="APQG01000015">
    <property type="protein sequence ID" value="ENW00157.1"/>
    <property type="molecule type" value="Genomic_DNA"/>
</dbReference>
<organism evidence="2 3">
    <name type="scientific">Acinetobacter bereziniae LMG 1003 = CIP 70.12</name>
    <dbReference type="NCBI Taxonomy" id="981324"/>
    <lineage>
        <taxon>Bacteria</taxon>
        <taxon>Pseudomonadati</taxon>
        <taxon>Pseudomonadota</taxon>
        <taxon>Gammaproteobacteria</taxon>
        <taxon>Moraxellales</taxon>
        <taxon>Moraxellaceae</taxon>
        <taxon>Acinetobacter</taxon>
    </lineage>
</organism>
<keyword evidence="3" id="KW-1185">Reference proteome</keyword>
<comment type="caution">
    <text evidence="2">The sequence shown here is derived from an EMBL/GenBank/DDBJ whole genome shotgun (WGS) entry which is preliminary data.</text>
</comment>
<dbReference type="Proteomes" id="UP000013251">
    <property type="component" value="Unassembled WGS sequence"/>
</dbReference>
<feature type="coiled-coil region" evidence="1">
    <location>
        <begin position="608"/>
        <end position="661"/>
    </location>
</feature>
<sequence>MKDQCKQAVAKALGKTQLTQQEADNIEQRIRDAMKSRARQDIDAWRNLSDSEKLTAAGEQVAIDIKADIKRKNKIAANDILTQSKNLAQLDHPTLSASEVIDRMVAPHGDMSGIQSLDSKARAIASIYRGDLTDFYTNIKGGSGVFTDLDLVQNIVRERFNENTSDTLAKKISDKMGDVFESMRERFNRSGGDIGKLDDWGLPQTHNLEKIAKVGKDEWVNRSEQLIDTSKYVHENGEFYSQQEIRELLEYAFDTLTSNGANKTEIGRQTTGRGASKVTSRHSESRVLHFKDADSWMEYQQKFGGLPFVDLVEAHVSGLSKDIALVENLGSNPKNAMRLLMDAAEQKDWANGLNPKDTNASRKRAQTMFEEFTGQNTPQSEVLANLGLAYRSMNVASMLGGTMLSSITDQAMIAKTASVHGIAYRKTFGELISQLNPKNKEDRDNAHSLGLATEEMLGSINRWSDDGLASTSGKAQKIARLSSAIATQIMRISGLNALTAASKVGFSKMLMNKYGTLTRSKSWDQVSDIDRELMEKTGINERAWKVMQVAEPIVDRKGNQLMSAKSIYQIPDEKIIGAMDDDFKKLQDNTDAQLNELNQRNFEDDQRIANKAQQIDDLKQQLSQRLQDYANRTDSKSSAEKQALKDRIDLLNTQNEVAAAQVDINAYLQAEKQSNRIQDFLQQVEDGRHSDKAAQDTRKNVERNAGQYGRRGEELGKRLGNAERRMVELRAKIRKAESEANKSIDKKFNELDKRVKSLDEEFSQYQTRVNDRQAKRSQAIEGITNSIDDNRKELAQKIRDEVASQFQAHILDEQGMAVVEAGLRERTWMSAGQKKGTAMGEIVKGILQFKSFPAAFLMRHGSRAMSMDKGTSKAAYGLSIFAMTTLLGALVVQLKEIANGNDPQTVWDSEDPNKLAKFFTRSAVQGGGLSVLGDILVAGADPSGRGTSDFIAGPLGSDVKTVLGVTVGNALQAYEGKDTNAANEIFKLIKSKVPAQNLWYTKAAMNRMIFDELQDVIAPGYREKLMRKAQREQDRTQWWGDDIGDIQAPDFDKVIQ</sequence>
<accession>N9DQJ5</accession>
<name>N9DQJ5_ACIBZ</name>
<feature type="coiled-coil region" evidence="1">
    <location>
        <begin position="712"/>
        <end position="768"/>
    </location>
</feature>
<reference evidence="2 3" key="1">
    <citation type="submission" date="2013-02" db="EMBL/GenBank/DDBJ databases">
        <title>The Genome Sequence of Acinetobacter bereziniae CIP 70.12.</title>
        <authorList>
            <consortium name="The Broad Institute Genome Sequencing Platform"/>
            <consortium name="The Broad Institute Genome Sequencing Center for Infectious Disease"/>
            <person name="Cerqueira G."/>
            <person name="Feldgarden M."/>
            <person name="Courvalin P."/>
            <person name="Perichon B."/>
            <person name="Grillot-Courvalin C."/>
            <person name="Clermont D."/>
            <person name="Rocha E."/>
            <person name="Yoon E.-J."/>
            <person name="Nemec A."/>
            <person name="Walker B."/>
            <person name="Young S.K."/>
            <person name="Zeng Q."/>
            <person name="Gargeya S."/>
            <person name="Fitzgerald M."/>
            <person name="Haas B."/>
            <person name="Abouelleil A."/>
            <person name="Alvarado L."/>
            <person name="Arachchi H.M."/>
            <person name="Berlin A.M."/>
            <person name="Chapman S.B."/>
            <person name="Dewar J."/>
            <person name="Goldberg J."/>
            <person name="Griggs A."/>
            <person name="Gujja S."/>
            <person name="Hansen M."/>
            <person name="Howarth C."/>
            <person name="Imamovic A."/>
            <person name="Larimer J."/>
            <person name="McCowan C."/>
            <person name="Murphy C."/>
            <person name="Neiman D."/>
            <person name="Pearson M."/>
            <person name="Priest M."/>
            <person name="Roberts A."/>
            <person name="Saif S."/>
            <person name="Shea T."/>
            <person name="Sisk P."/>
            <person name="Sykes S."/>
            <person name="Wortman J."/>
            <person name="Nusbaum C."/>
            <person name="Birren B."/>
        </authorList>
    </citation>
    <scope>NUCLEOTIDE SEQUENCE [LARGE SCALE GENOMIC DNA]</scope>
    <source>
        <strain evidence="2 3">CIP 70.12</strain>
    </source>
</reference>
<dbReference type="OrthoDB" id="6576970at2"/>
<gene>
    <name evidence="2" type="ORF">F938_00801</name>
</gene>
<dbReference type="PATRIC" id="fig|1217650.3.peg.768"/>
<proteinExistence type="predicted"/>
<evidence type="ECO:0000256" key="1">
    <source>
        <dbReference type="SAM" id="Coils"/>
    </source>
</evidence>
<protein>
    <submittedName>
        <fullName evidence="2">Uncharacterized protein</fullName>
    </submittedName>
</protein>
<dbReference type="HOGENOM" id="CLU_010943_0_0_6"/>